<evidence type="ECO:0000313" key="5">
    <source>
        <dbReference type="EMBL" id="MCB5196743.1"/>
    </source>
</evidence>
<reference evidence="5 6" key="1">
    <citation type="submission" date="2021-10" db="EMBL/GenBank/DDBJ databases">
        <authorList>
            <person name="Chen M."/>
        </authorList>
    </citation>
    <scope>NUCLEOTIDE SEQUENCE [LARGE SCALE GENOMIC DNA]</scope>
    <source>
        <strain evidence="5 6">H3-26</strain>
    </source>
</reference>
<dbReference type="PANTHER" id="PTHR35603:SF2">
    <property type="entry name" value="OUTER MEMBRANE LIPOPROTEIN"/>
    <property type="match status" value="1"/>
</dbReference>
<comment type="subcellular location">
    <subcellularLocation>
        <location evidence="1">Membrane</location>
    </subcellularLocation>
</comment>
<keyword evidence="2" id="KW-0472">Membrane</keyword>
<feature type="compositionally biased region" description="Pro residues" evidence="3">
    <location>
        <begin position="64"/>
        <end position="84"/>
    </location>
</feature>
<protein>
    <submittedName>
        <fullName evidence="5">Glycine zipper 2TM domain-containing protein</fullName>
    </submittedName>
</protein>
<organism evidence="5 6">
    <name type="scientific">Deefgea salmonis</name>
    <dbReference type="NCBI Taxonomy" id="2875502"/>
    <lineage>
        <taxon>Bacteria</taxon>
        <taxon>Pseudomonadati</taxon>
        <taxon>Pseudomonadota</taxon>
        <taxon>Betaproteobacteria</taxon>
        <taxon>Neisseriales</taxon>
        <taxon>Chitinibacteraceae</taxon>
        <taxon>Deefgea</taxon>
    </lineage>
</organism>
<dbReference type="InterPro" id="IPR051407">
    <property type="entry name" value="Bact_OM_lipoprot/Surf_antigen"/>
</dbReference>
<evidence type="ECO:0000256" key="2">
    <source>
        <dbReference type="ARBA" id="ARBA00023136"/>
    </source>
</evidence>
<comment type="caution">
    <text evidence="5">The sequence shown here is derived from an EMBL/GenBank/DDBJ whole genome shotgun (WGS) entry which is preliminary data.</text>
</comment>
<keyword evidence="6" id="KW-1185">Reference proteome</keyword>
<proteinExistence type="predicted"/>
<evidence type="ECO:0000313" key="6">
    <source>
        <dbReference type="Proteomes" id="UP001198034"/>
    </source>
</evidence>
<name>A0ABS8BLY7_9NEIS</name>
<dbReference type="RefSeq" id="WP_226764488.1">
    <property type="nucleotide sequence ID" value="NZ_JAJAWG010000006.1"/>
</dbReference>
<dbReference type="EMBL" id="JAJAWG010000006">
    <property type="protein sequence ID" value="MCB5196743.1"/>
    <property type="molecule type" value="Genomic_DNA"/>
</dbReference>
<evidence type="ECO:0000259" key="4">
    <source>
        <dbReference type="Pfam" id="PF05433"/>
    </source>
</evidence>
<feature type="domain" description="Glycine zipper 2TM" evidence="4">
    <location>
        <begin position="138"/>
        <end position="178"/>
    </location>
</feature>
<feature type="region of interest" description="Disordered" evidence="3">
    <location>
        <begin position="51"/>
        <end position="94"/>
    </location>
</feature>
<sequence>MSTTSTHPLILAAAASVILASGVGIAHWLGYVGNTPQPSASAPALIASSTATASPTPTLTATPSPTPTASPTPSPTATPTPTPSKKPKYHPKPTPVPVAADLVWSKVPTSNSAVSCPNCGQITHIETIQADGEGSAAGVLLGGAAGGVIGNQIGKGNGKTAARILGAIGGALIGNQVEKRVNTQTHYEVTAQFADGSTRTIQYPHMPALRVGQRVKLINGELVEY</sequence>
<accession>A0ABS8BLY7</accession>
<dbReference type="Pfam" id="PF05433">
    <property type="entry name" value="Rick_17kDa_Anti"/>
    <property type="match status" value="1"/>
</dbReference>
<dbReference type="InterPro" id="IPR008816">
    <property type="entry name" value="Gly_zipper_2TM_dom"/>
</dbReference>
<dbReference type="Proteomes" id="UP001198034">
    <property type="component" value="Unassembled WGS sequence"/>
</dbReference>
<feature type="compositionally biased region" description="Low complexity" evidence="3">
    <location>
        <begin position="51"/>
        <end position="63"/>
    </location>
</feature>
<dbReference type="PANTHER" id="PTHR35603">
    <property type="match status" value="1"/>
</dbReference>
<evidence type="ECO:0000256" key="1">
    <source>
        <dbReference type="ARBA" id="ARBA00004370"/>
    </source>
</evidence>
<gene>
    <name evidence="5" type="ORF">LG219_10740</name>
</gene>
<evidence type="ECO:0000256" key="3">
    <source>
        <dbReference type="SAM" id="MobiDB-lite"/>
    </source>
</evidence>